<evidence type="ECO:0000313" key="2">
    <source>
        <dbReference type="Proteomes" id="UP000295341"/>
    </source>
</evidence>
<dbReference type="EMBL" id="SOBT01000010">
    <property type="protein sequence ID" value="TDU26411.1"/>
    <property type="molecule type" value="Genomic_DNA"/>
</dbReference>
<accession>A0A4S3K2V3</accession>
<sequence length="67" mass="7373">MFAVNDDEILFDEILQSGLEAELQRLSCVARSTGLIDDGSESSLQRLDQSADDMWGAYTTPASPVRH</sequence>
<protein>
    <submittedName>
        <fullName evidence="1">Uncharacterized protein</fullName>
    </submittedName>
</protein>
<keyword evidence="2" id="KW-1185">Reference proteome</keyword>
<name>A0A4S3K2V3_9GAMM</name>
<organism evidence="1 2">
    <name type="scientific">Panacagrimonas perspica</name>
    <dbReference type="NCBI Taxonomy" id="381431"/>
    <lineage>
        <taxon>Bacteria</taxon>
        <taxon>Pseudomonadati</taxon>
        <taxon>Pseudomonadota</taxon>
        <taxon>Gammaproteobacteria</taxon>
        <taxon>Nevskiales</taxon>
        <taxon>Nevskiaceae</taxon>
        <taxon>Panacagrimonas</taxon>
    </lineage>
</organism>
<comment type="caution">
    <text evidence="1">The sequence shown here is derived from an EMBL/GenBank/DDBJ whole genome shotgun (WGS) entry which is preliminary data.</text>
</comment>
<proteinExistence type="predicted"/>
<dbReference type="AlphaFoldDB" id="A0A4S3K2V3"/>
<dbReference type="Proteomes" id="UP000295341">
    <property type="component" value="Unassembled WGS sequence"/>
</dbReference>
<evidence type="ECO:0000313" key="1">
    <source>
        <dbReference type="EMBL" id="TDU26411.1"/>
    </source>
</evidence>
<dbReference type="RefSeq" id="WP_133882629.1">
    <property type="nucleotide sequence ID" value="NZ_MWIN01000019.1"/>
</dbReference>
<reference evidence="1 2" key="1">
    <citation type="submission" date="2019-03" db="EMBL/GenBank/DDBJ databases">
        <title>Genomic Encyclopedia of Type Strains, Phase IV (KMG-IV): sequencing the most valuable type-strain genomes for metagenomic binning, comparative biology and taxonomic classification.</title>
        <authorList>
            <person name="Goeker M."/>
        </authorList>
    </citation>
    <scope>NUCLEOTIDE SEQUENCE [LARGE SCALE GENOMIC DNA]</scope>
    <source>
        <strain evidence="1 2">DSM 26377</strain>
    </source>
</reference>
<gene>
    <name evidence="1" type="ORF">DFR24_3435</name>
</gene>